<reference evidence="2" key="1">
    <citation type="submission" date="2020-09" db="EMBL/GenBank/DDBJ databases">
        <authorList>
            <person name="Kikuchi T."/>
        </authorList>
    </citation>
    <scope>NUCLEOTIDE SEQUENCE</scope>
    <source>
        <strain evidence="2">Ka4C1</strain>
    </source>
</reference>
<feature type="signal peptide" evidence="1">
    <location>
        <begin position="1"/>
        <end position="16"/>
    </location>
</feature>
<organism evidence="2 3">
    <name type="scientific">Bursaphelenchus xylophilus</name>
    <name type="common">Pinewood nematode worm</name>
    <name type="synonym">Aphelenchoides xylophilus</name>
    <dbReference type="NCBI Taxonomy" id="6326"/>
    <lineage>
        <taxon>Eukaryota</taxon>
        <taxon>Metazoa</taxon>
        <taxon>Ecdysozoa</taxon>
        <taxon>Nematoda</taxon>
        <taxon>Chromadorea</taxon>
        <taxon>Rhabditida</taxon>
        <taxon>Tylenchina</taxon>
        <taxon>Tylenchomorpha</taxon>
        <taxon>Aphelenchoidea</taxon>
        <taxon>Aphelenchoididae</taxon>
        <taxon>Bursaphelenchus</taxon>
    </lineage>
</organism>
<accession>A0A7I8WL19</accession>
<dbReference type="Proteomes" id="UP000582659">
    <property type="component" value="Unassembled WGS sequence"/>
</dbReference>
<protein>
    <submittedName>
        <fullName evidence="2">(pine wood nematode) hypothetical protein</fullName>
    </submittedName>
</protein>
<sequence>MYTAAIFLLLARFGLGSLTSDDLLRNIKKQYPKRNFERLEADNFERYIAVARVKGEDWSRIGIFNRRDSLAAVSYTIDCLANYTWPLMFFPQKAANERYGDVLYEVAQYGAVKIWPLKG</sequence>
<keyword evidence="3" id="KW-1185">Reference proteome</keyword>
<feature type="chain" id="PRO_5035384776" evidence="1">
    <location>
        <begin position="17"/>
        <end position="119"/>
    </location>
</feature>
<dbReference type="EMBL" id="CAJFCV020000003">
    <property type="protein sequence ID" value="CAG9106044.1"/>
    <property type="molecule type" value="Genomic_DNA"/>
</dbReference>
<dbReference type="EMBL" id="CAJFDI010000003">
    <property type="protein sequence ID" value="CAD5220165.1"/>
    <property type="molecule type" value="Genomic_DNA"/>
</dbReference>
<comment type="caution">
    <text evidence="2">The sequence shown here is derived from an EMBL/GenBank/DDBJ whole genome shotgun (WGS) entry which is preliminary data.</text>
</comment>
<evidence type="ECO:0000313" key="3">
    <source>
        <dbReference type="Proteomes" id="UP000659654"/>
    </source>
</evidence>
<dbReference type="SMR" id="A0A7I8WL19"/>
<proteinExistence type="predicted"/>
<dbReference type="AlphaFoldDB" id="A0A7I8WL19"/>
<name>A0A7I8WL19_BURXY</name>
<evidence type="ECO:0000313" key="2">
    <source>
        <dbReference type="EMBL" id="CAD5220165.1"/>
    </source>
</evidence>
<dbReference type="Proteomes" id="UP000659654">
    <property type="component" value="Unassembled WGS sequence"/>
</dbReference>
<keyword evidence="1" id="KW-0732">Signal</keyword>
<gene>
    <name evidence="2" type="ORF">BXYJ_LOCUS6042</name>
</gene>
<evidence type="ECO:0000256" key="1">
    <source>
        <dbReference type="SAM" id="SignalP"/>
    </source>
</evidence>